<dbReference type="SUPFAM" id="SSF53098">
    <property type="entry name" value="Ribonuclease H-like"/>
    <property type="match status" value="1"/>
</dbReference>
<dbReference type="InterPro" id="IPR013520">
    <property type="entry name" value="Ribonucl_H"/>
</dbReference>
<keyword evidence="10" id="KW-1185">Reference proteome</keyword>
<organism evidence="9">
    <name type="scientific">Strongyloides ratti</name>
    <name type="common">Parasitic roundworm</name>
    <dbReference type="NCBI Taxonomy" id="34506"/>
    <lineage>
        <taxon>Eukaryota</taxon>
        <taxon>Metazoa</taxon>
        <taxon>Ecdysozoa</taxon>
        <taxon>Nematoda</taxon>
        <taxon>Chromadorea</taxon>
        <taxon>Rhabditida</taxon>
        <taxon>Tylenchina</taxon>
        <taxon>Panagrolaimomorpha</taxon>
        <taxon>Strongyloidoidea</taxon>
        <taxon>Strongyloididae</taxon>
        <taxon>Strongyloides</taxon>
    </lineage>
</organism>
<dbReference type="InterPro" id="IPR012337">
    <property type="entry name" value="RNaseH-like_sf"/>
</dbReference>
<evidence type="ECO:0000256" key="4">
    <source>
        <dbReference type="ARBA" id="ARBA00022801"/>
    </source>
</evidence>
<feature type="domain" description="Exonuclease" evidence="8">
    <location>
        <begin position="667"/>
        <end position="824"/>
    </location>
</feature>
<dbReference type="FunFam" id="3.30.420.10:FF:000031">
    <property type="entry name" value="RNA exonuclease 1"/>
    <property type="match status" value="1"/>
</dbReference>
<comment type="similarity">
    <text evidence="2">Belongs to the REXO1/REXO3 family.</text>
</comment>
<accession>A0A090LP08</accession>
<evidence type="ECO:0000256" key="5">
    <source>
        <dbReference type="ARBA" id="ARBA00022839"/>
    </source>
</evidence>
<dbReference type="WormBase" id="SRAE_X000091400">
    <property type="protein sequence ID" value="SRP09479"/>
    <property type="gene ID" value="WBGene00266476"/>
</dbReference>
<feature type="compositionally biased region" description="Low complexity" evidence="7">
    <location>
        <begin position="134"/>
        <end position="150"/>
    </location>
</feature>
<dbReference type="Proteomes" id="UP000035682">
    <property type="component" value="Unplaced"/>
</dbReference>
<feature type="compositionally biased region" description="Low complexity" evidence="7">
    <location>
        <begin position="323"/>
        <end position="336"/>
    </location>
</feature>
<evidence type="ECO:0000256" key="6">
    <source>
        <dbReference type="ARBA" id="ARBA00023242"/>
    </source>
</evidence>
<gene>
    <name evidence="9 11 12" type="ORF">SRAE_X000091400</name>
</gene>
<protein>
    <submittedName>
        <fullName evidence="9">Exonuclease domain and Ribonuclease H-like domain and Exonuclease, RNase T/DNA polymerase III domain-containing protein</fullName>
    </submittedName>
</protein>
<keyword evidence="5 9" id="KW-0269">Exonuclease</keyword>
<dbReference type="GeneID" id="36383970"/>
<dbReference type="InterPro" id="IPR036397">
    <property type="entry name" value="RNaseH_sf"/>
</dbReference>
<dbReference type="GO" id="GO:0005634">
    <property type="term" value="C:nucleus"/>
    <property type="evidence" value="ECO:0007669"/>
    <property type="project" value="UniProtKB-SubCell"/>
</dbReference>
<evidence type="ECO:0000313" key="12">
    <source>
        <dbReference type="WormBase" id="SRAE_X000091400"/>
    </source>
</evidence>
<reference evidence="9 10" key="1">
    <citation type="submission" date="2014-09" db="EMBL/GenBank/DDBJ databases">
        <authorList>
            <person name="Martin A.A."/>
        </authorList>
    </citation>
    <scope>NUCLEOTIDE SEQUENCE</scope>
    <source>
        <strain evidence="10">ED321</strain>
        <strain evidence="9">ED321 Heterogonic</strain>
    </source>
</reference>
<evidence type="ECO:0000256" key="1">
    <source>
        <dbReference type="ARBA" id="ARBA00004123"/>
    </source>
</evidence>
<dbReference type="STRING" id="34506.A0A090LP08"/>
<dbReference type="OrthoDB" id="206335at2759"/>
<dbReference type="CTD" id="36383970"/>
<dbReference type="CDD" id="cd06145">
    <property type="entry name" value="REX1_like"/>
    <property type="match status" value="1"/>
</dbReference>
<feature type="region of interest" description="Disordered" evidence="7">
    <location>
        <begin position="294"/>
        <end position="340"/>
    </location>
</feature>
<dbReference type="GO" id="GO:0004527">
    <property type="term" value="F:exonuclease activity"/>
    <property type="evidence" value="ECO:0007669"/>
    <property type="project" value="UniProtKB-KW"/>
</dbReference>
<comment type="subcellular location">
    <subcellularLocation>
        <location evidence="1">Nucleus</location>
    </subcellularLocation>
</comment>
<dbReference type="PANTHER" id="PTHR12801">
    <property type="entry name" value="RNA EXONUCLEASE REXO1 / RECO3 FAMILY MEMBER-RELATED"/>
    <property type="match status" value="1"/>
</dbReference>
<evidence type="ECO:0000313" key="11">
    <source>
        <dbReference type="WBParaSite" id="SRAE_X000091400.1"/>
    </source>
</evidence>
<feature type="compositionally biased region" description="Polar residues" evidence="7">
    <location>
        <begin position="294"/>
        <end position="307"/>
    </location>
</feature>
<dbReference type="SMART" id="SM00479">
    <property type="entry name" value="EXOIII"/>
    <property type="match status" value="1"/>
</dbReference>
<evidence type="ECO:0000259" key="8">
    <source>
        <dbReference type="SMART" id="SM00479"/>
    </source>
</evidence>
<dbReference type="InterPro" id="IPR047021">
    <property type="entry name" value="REXO1/3/4-like"/>
</dbReference>
<evidence type="ECO:0000256" key="3">
    <source>
        <dbReference type="ARBA" id="ARBA00022722"/>
    </source>
</evidence>
<feature type="region of interest" description="Disordered" evidence="7">
    <location>
        <begin position="133"/>
        <end position="171"/>
    </location>
</feature>
<evidence type="ECO:0000313" key="9">
    <source>
        <dbReference type="EMBL" id="CEF71590.2"/>
    </source>
</evidence>
<dbReference type="GO" id="GO:0003676">
    <property type="term" value="F:nucleic acid binding"/>
    <property type="evidence" value="ECO:0007669"/>
    <property type="project" value="InterPro"/>
</dbReference>
<dbReference type="RefSeq" id="XP_024510786.1">
    <property type="nucleotide sequence ID" value="XM_024645315.1"/>
</dbReference>
<keyword evidence="6" id="KW-0539">Nucleus</keyword>
<keyword evidence="4" id="KW-0378">Hydrolase</keyword>
<reference evidence="11" key="2">
    <citation type="submission" date="2020-12" db="UniProtKB">
        <authorList>
            <consortium name="WormBaseParasite"/>
        </authorList>
    </citation>
    <scope>IDENTIFICATION</scope>
</reference>
<dbReference type="InterPro" id="IPR034922">
    <property type="entry name" value="REX1-like_exo"/>
</dbReference>
<dbReference type="PANTHER" id="PTHR12801:SF115">
    <property type="entry name" value="FI18136P1-RELATED"/>
    <property type="match status" value="1"/>
</dbReference>
<keyword evidence="3" id="KW-0540">Nuclease</keyword>
<dbReference type="AlphaFoldDB" id="A0A090LP08"/>
<evidence type="ECO:0000256" key="7">
    <source>
        <dbReference type="SAM" id="MobiDB-lite"/>
    </source>
</evidence>
<feature type="compositionally biased region" description="Basic residues" evidence="7">
    <location>
        <begin position="313"/>
        <end position="322"/>
    </location>
</feature>
<name>A0A090LP08_STRRB</name>
<evidence type="ECO:0000313" key="10">
    <source>
        <dbReference type="Proteomes" id="UP000035682"/>
    </source>
</evidence>
<evidence type="ECO:0000256" key="2">
    <source>
        <dbReference type="ARBA" id="ARBA00006357"/>
    </source>
</evidence>
<sequence>MILMDSEDPNNDQEITKTSSEIVTNNEKEFSKCSDNFEEDVSSIQPNIGNIINIEKDKDEQLSKVKEEEKYVESEFTKKYGYLVPSNDSIYGIHSYSQDYSGYKGYFDYSATQCITTPNNLYAATFASTENVEDTTSSNDDNIVSNNNLNYHDEENVDQNNDDKNRNENNSDDNFVLEEVVDDENEKLLNNLSINIKKGYVDNENEELLNDLSMNIKEESVDNDNEELLNHLAMNIKKEDIDSVITKKINENETRKRQHSDEINEYEPFLKKKDINDTKTNIATNNLNDINLFNDTSSSSETINTSDYDGDKKKRITRKSKSISKNQGNKKNISSEIKNKEKPLDIGNKLSQEMDISSVLGTDISMGVSALKPKIVNEIAKDVDEKKVTLNLRSTKKALPKPKLKVIVAKDTKNVSDLKSDIQYCDENKTLIKIKGSKIGIIDRKKIYTQLFNALKQQQVPEEEAKKLATGKEHKCAIEASDNSKYKSKCYNEIMKIKKRDCSPFVDKKTKKLEFSVDDINKFHEYLREYILTEEQLRMNEYPMWDSEKSDSCVHYEKGGTLSHKSHYSLPDEKQRVCYRCSKIFEVNDKTYEPTKKDVVCVYHSEKLMFGYSRYARYDKIFNCCGGSNGTIGCKEGDEHVTITQPYSNLKLFKECPLSQKNTTIKGVYALDCEMVLTVAGQDIARVTVVDMNCQIVYDQLIKPRYRVTDYCTEYSGITEELLKTNVLTLEQVQKKLFEFINQDTILIGHSFNCDLNALKLIHKNVVDTSITFPHRNPQFKNPLKKLAKLYLNMDIQEAHTGHDSAEDAIAAMKLLIAKYQGKI</sequence>
<dbReference type="Gene3D" id="3.30.420.10">
    <property type="entry name" value="Ribonuclease H-like superfamily/Ribonuclease H"/>
    <property type="match status" value="1"/>
</dbReference>
<dbReference type="WBParaSite" id="SRAE_X000091400.1">
    <property type="protein sequence ID" value="SRAE_X000091400.1"/>
    <property type="gene ID" value="WBGene00266476"/>
</dbReference>
<proteinExistence type="inferred from homology"/>
<dbReference type="GO" id="GO:0010629">
    <property type="term" value="P:negative regulation of gene expression"/>
    <property type="evidence" value="ECO:0007669"/>
    <property type="project" value="UniProtKB-ARBA"/>
</dbReference>
<dbReference type="EMBL" id="LN609530">
    <property type="protein sequence ID" value="CEF71590.2"/>
    <property type="molecule type" value="Genomic_DNA"/>
</dbReference>